<sequence>MAAVVATQDLRQALVPGLQTLAVAVCYYAAGRLGLMRQLVVEGAVFTPIWPATGVALAALLVLGVHVWPGIALGAFLVILSLTGTSVSPAAVLTVAGNTVAAVLTYLWLRGAGFRPDLARLRDGITLVLLGALLGTLISATAGTGNLVLTDRLAPDAFATVWLAWWVGDAMGVLIVTPLVLVAATARPRLRLRRWPEATALCVATALIVPLATRSSVSVLFLVCPLLIWAALRFQVAGSMLCALFTSVMATIAATDGVGAFQGLSHAEVMGKLQAFNGTMALTALLLSAVITEQRHTRQSVELACEELAEVLEHLTAGQPTAARWPPQDHGGPTSPPRKEPS</sequence>
<evidence type="ECO:0000256" key="5">
    <source>
        <dbReference type="ARBA" id="ARBA00023136"/>
    </source>
</evidence>
<keyword evidence="5 7" id="KW-0472">Membrane</keyword>
<feature type="region of interest" description="Disordered" evidence="6">
    <location>
        <begin position="319"/>
        <end position="342"/>
    </location>
</feature>
<accession>A0ABV5EMG7</accession>
<proteinExistence type="predicted"/>
<feature type="transmembrane region" description="Helical" evidence="7">
    <location>
        <begin position="55"/>
        <end position="80"/>
    </location>
</feature>
<evidence type="ECO:0000259" key="8">
    <source>
        <dbReference type="Pfam" id="PF05231"/>
    </source>
</evidence>
<dbReference type="Proteomes" id="UP001585080">
    <property type="component" value="Unassembled WGS sequence"/>
</dbReference>
<keyword evidence="3 7" id="KW-0812">Transmembrane</keyword>
<gene>
    <name evidence="9" type="ORF">VSS16_35925</name>
</gene>
<comment type="subcellular location">
    <subcellularLocation>
        <location evidence="1">Cell membrane</location>
        <topology evidence="1">Multi-pass membrane protein</topology>
    </subcellularLocation>
</comment>
<evidence type="ECO:0000256" key="4">
    <source>
        <dbReference type="ARBA" id="ARBA00022989"/>
    </source>
</evidence>
<comment type="caution">
    <text evidence="9">The sequence shown here is derived from an EMBL/GenBank/DDBJ whole genome shotgun (WGS) entry which is preliminary data.</text>
</comment>
<evidence type="ECO:0000256" key="1">
    <source>
        <dbReference type="ARBA" id="ARBA00004651"/>
    </source>
</evidence>
<feature type="transmembrane region" description="Helical" evidence="7">
    <location>
        <begin position="218"/>
        <end position="234"/>
    </location>
</feature>
<feature type="transmembrane region" description="Helical" evidence="7">
    <location>
        <begin position="121"/>
        <end position="142"/>
    </location>
</feature>
<feature type="transmembrane region" description="Helical" evidence="7">
    <location>
        <begin position="162"/>
        <end position="183"/>
    </location>
</feature>
<evidence type="ECO:0000256" key="7">
    <source>
        <dbReference type="SAM" id="Phobius"/>
    </source>
</evidence>
<keyword evidence="10" id="KW-1185">Reference proteome</keyword>
<feature type="transmembrane region" description="Helical" evidence="7">
    <location>
        <begin position="273"/>
        <end position="291"/>
    </location>
</feature>
<dbReference type="EMBL" id="JAYMRP010000074">
    <property type="protein sequence ID" value="MFB8778035.1"/>
    <property type="molecule type" value="Genomic_DNA"/>
</dbReference>
<reference evidence="9 10" key="1">
    <citation type="submission" date="2024-01" db="EMBL/GenBank/DDBJ databases">
        <title>Genome mining of biosynthetic gene clusters to explore secondary metabolites of Streptomyces sp.</title>
        <authorList>
            <person name="Baig A."/>
            <person name="Ajitkumar Shintre N."/>
            <person name="Kumar H."/>
            <person name="Anbarasu A."/>
            <person name="Ramaiah S."/>
        </authorList>
    </citation>
    <scope>NUCLEOTIDE SEQUENCE [LARGE SCALE GENOMIC DNA]</scope>
    <source>
        <strain evidence="9 10">A57</strain>
    </source>
</reference>
<evidence type="ECO:0000256" key="6">
    <source>
        <dbReference type="SAM" id="MobiDB-lite"/>
    </source>
</evidence>
<dbReference type="Pfam" id="PF05231">
    <property type="entry name" value="MASE1"/>
    <property type="match status" value="1"/>
</dbReference>
<keyword evidence="2" id="KW-1003">Cell membrane</keyword>
<organism evidence="9 10">
    <name type="scientific">Streptomyces broussonetiae</name>
    <dbReference type="NCBI Taxonomy" id="2686304"/>
    <lineage>
        <taxon>Bacteria</taxon>
        <taxon>Bacillati</taxon>
        <taxon>Actinomycetota</taxon>
        <taxon>Actinomycetes</taxon>
        <taxon>Kitasatosporales</taxon>
        <taxon>Streptomycetaceae</taxon>
        <taxon>Streptomyces</taxon>
    </lineage>
</organism>
<dbReference type="InterPro" id="IPR007895">
    <property type="entry name" value="MASE1"/>
</dbReference>
<evidence type="ECO:0000313" key="10">
    <source>
        <dbReference type="Proteomes" id="UP001585080"/>
    </source>
</evidence>
<evidence type="ECO:0000256" key="3">
    <source>
        <dbReference type="ARBA" id="ARBA00022692"/>
    </source>
</evidence>
<feature type="transmembrane region" description="Helical" evidence="7">
    <location>
        <begin position="241"/>
        <end position="261"/>
    </location>
</feature>
<keyword evidence="4 7" id="KW-1133">Transmembrane helix</keyword>
<dbReference type="RefSeq" id="WP_376736459.1">
    <property type="nucleotide sequence ID" value="NZ_JAYMRP010000074.1"/>
</dbReference>
<evidence type="ECO:0000256" key="2">
    <source>
        <dbReference type="ARBA" id="ARBA00022475"/>
    </source>
</evidence>
<feature type="domain" description="MASE1" evidence="8">
    <location>
        <begin position="21"/>
        <end position="295"/>
    </location>
</feature>
<feature type="transmembrane region" description="Helical" evidence="7">
    <location>
        <begin position="13"/>
        <end position="35"/>
    </location>
</feature>
<evidence type="ECO:0000313" key="9">
    <source>
        <dbReference type="EMBL" id="MFB8778035.1"/>
    </source>
</evidence>
<protein>
    <submittedName>
        <fullName evidence="9">MASE1 domain-containing protein</fullName>
    </submittedName>
</protein>
<name>A0ABV5EMG7_9ACTN</name>
<feature type="transmembrane region" description="Helical" evidence="7">
    <location>
        <begin position="86"/>
        <end position="109"/>
    </location>
</feature>